<dbReference type="InterPro" id="IPR011110">
    <property type="entry name" value="Reg_prop"/>
</dbReference>
<dbReference type="Gene3D" id="3.30.565.10">
    <property type="entry name" value="Histidine kinase-like ATPase, C-terminal domain"/>
    <property type="match status" value="1"/>
</dbReference>
<dbReference type="Pfam" id="PF02518">
    <property type="entry name" value="HATPase_c"/>
    <property type="match status" value="1"/>
</dbReference>
<dbReference type="SUPFAM" id="SSF63829">
    <property type="entry name" value="Calcium-dependent phosphotriesterase"/>
    <property type="match status" value="3"/>
</dbReference>
<evidence type="ECO:0000256" key="1">
    <source>
        <dbReference type="ARBA" id="ARBA00000085"/>
    </source>
</evidence>
<dbReference type="Proteomes" id="UP000034407">
    <property type="component" value="Unassembled WGS sequence"/>
</dbReference>
<dbReference type="Gene3D" id="2.130.10.10">
    <property type="entry name" value="YVTN repeat-like/Quinoprotein amine dehydrogenase"/>
    <property type="match status" value="2"/>
</dbReference>
<name>A0A0M3DJY1_9FIRM</name>
<evidence type="ECO:0000256" key="7">
    <source>
        <dbReference type="ARBA" id="ARBA00023012"/>
    </source>
</evidence>
<dbReference type="InterPro" id="IPR036097">
    <property type="entry name" value="HisK_dim/P_sf"/>
</dbReference>
<comment type="subcellular location">
    <subcellularLocation>
        <location evidence="2">Membrane</location>
    </subcellularLocation>
</comment>
<dbReference type="OrthoDB" id="9813394at2"/>
<sequence length="1056" mass="121042">MQRIKYLKLFISIVFVMILRVDISNAQESINFKNITINQGLSQGTVQAIEQDSKGRIWIGANDGLNVYNGYEFKVYGQKKDPKKGIANSYIIDIKEDKKGNLWVATIGGVSKINTETDSIKNYYNSKNNGNLSDSSVYDILINKDGDVLIATANGVDIYDEVSDRFRPAIKNLNQLKSKHIYDITEDNSGNYWIGTKNGLYKLNKKSERVERFLTKDTYGKEITIYKVYFDGDENLWVGTRNENLYKVNTKTNKIKEYDPPDGIDKNSSIRDILQDKNKDLWIATDSGVVKYDKLKDKFRVYQKGKYDVNGLTDNLIFCIMEDKSGLLWLGTYSGISIFDSRTNINYYKHDLNPEDNTSISDNMVSGIYKDKDGALWVGTNSEGVTVLNRENEKTYYIKRKDGLSSNKVYDIKGKGDLILISTDDGLNVINKKEKTLKVYNKDNGLKNSNVRSVLIDDDNKVWLGTTEGIAILNLDTGEIIDMSSLSSKYNIEDKLNGCIYKDSNGIYWIGYFLDGGLLKFDPKTQKTTLYRMRENDSNSISNNSVRVINEDKQGNLWIGTNYGLNKFNPKTEKFEVYTMEDGLPNNTIYGIVIDKLDHIWVSTNYGLSKFDYKKNEFTNFDIVDGLQGREFNGKSFHISEDGEIFFGGTNGLNSFRCEELKKKKYFIDLSIGDIYVNEKRYNSIDDVKFKFNENNISIEMFLPYYKNIRDIKYYYKIEGVDQDFKDVKGNKLNLVNLNPGQYTLKLKAINNNVAESSEKTIKFAIKPPIWKSKTAMVIYCAICILAILYYDSKVKLLDSMVNKRTKELTKEIKKNENLFNKVLSLEKKKNSYFVNLSHELRTPLNVISSTEQLISIMIDKKGLSKDNLKYHMSVINKNAERLLELITNLMDIEKIEYGKYKINKTKQDIVEVIENEALRLKNHVECKGIELIIDPEVEEKIVSFDKIEIKRCIENLISNAVKYTPEGGTIELGIKDHINEVEIYVKDDGIGIDEEHKKIIFDRFRQVVDANEEIQNSSGLGLTITKEIVNLHGGEIYIESEFGKGSKFIIILPIE</sequence>
<dbReference type="SUPFAM" id="SSF55874">
    <property type="entry name" value="ATPase domain of HSP90 chaperone/DNA topoisomerase II/histidine kinase"/>
    <property type="match status" value="1"/>
</dbReference>
<dbReference type="FunFam" id="3.30.565.10:FF:000006">
    <property type="entry name" value="Sensor histidine kinase WalK"/>
    <property type="match status" value="1"/>
</dbReference>
<evidence type="ECO:0000256" key="6">
    <source>
        <dbReference type="ARBA" id="ARBA00022777"/>
    </source>
</evidence>
<dbReference type="GO" id="GO:0000155">
    <property type="term" value="F:phosphorelay sensor kinase activity"/>
    <property type="evidence" value="ECO:0007669"/>
    <property type="project" value="InterPro"/>
</dbReference>
<keyword evidence="6" id="KW-0418">Kinase</keyword>
<dbReference type="CDD" id="cd00082">
    <property type="entry name" value="HisKA"/>
    <property type="match status" value="1"/>
</dbReference>
<dbReference type="InterPro" id="IPR005467">
    <property type="entry name" value="His_kinase_dom"/>
</dbReference>
<evidence type="ECO:0000256" key="4">
    <source>
        <dbReference type="ARBA" id="ARBA00022553"/>
    </source>
</evidence>
<dbReference type="Pfam" id="PF07494">
    <property type="entry name" value="Reg_prop"/>
    <property type="match status" value="9"/>
</dbReference>
<dbReference type="SUPFAM" id="SSF47384">
    <property type="entry name" value="Homodimeric domain of signal transducing histidine kinase"/>
    <property type="match status" value="1"/>
</dbReference>
<dbReference type="PANTHER" id="PTHR43547">
    <property type="entry name" value="TWO-COMPONENT HISTIDINE KINASE"/>
    <property type="match status" value="1"/>
</dbReference>
<dbReference type="PANTHER" id="PTHR43547:SF2">
    <property type="entry name" value="HYBRID SIGNAL TRANSDUCTION HISTIDINE KINASE C"/>
    <property type="match status" value="1"/>
</dbReference>
<dbReference type="InterPro" id="IPR013783">
    <property type="entry name" value="Ig-like_fold"/>
</dbReference>
<keyword evidence="5" id="KW-0808">Transferase</keyword>
<feature type="domain" description="Histidine kinase" evidence="8">
    <location>
        <begin position="836"/>
        <end position="1056"/>
    </location>
</feature>
<dbReference type="PROSITE" id="PS50109">
    <property type="entry name" value="HIS_KIN"/>
    <property type="match status" value="1"/>
</dbReference>
<proteinExistence type="predicted"/>
<dbReference type="RefSeq" id="WP_046822011.1">
    <property type="nucleotide sequence ID" value="NZ_LBBT01000063.1"/>
</dbReference>
<evidence type="ECO:0000256" key="3">
    <source>
        <dbReference type="ARBA" id="ARBA00012438"/>
    </source>
</evidence>
<dbReference type="InterPro" id="IPR036890">
    <property type="entry name" value="HATPase_C_sf"/>
</dbReference>
<gene>
    <name evidence="9" type="ORF">VN21_03160</name>
</gene>
<dbReference type="Pfam" id="PF00512">
    <property type="entry name" value="HisKA"/>
    <property type="match status" value="1"/>
</dbReference>
<dbReference type="Pfam" id="PF07495">
    <property type="entry name" value="Y_Y_Y"/>
    <property type="match status" value="1"/>
</dbReference>
<evidence type="ECO:0000259" key="8">
    <source>
        <dbReference type="PROSITE" id="PS50109"/>
    </source>
</evidence>
<evidence type="ECO:0000256" key="5">
    <source>
        <dbReference type="ARBA" id="ARBA00022679"/>
    </source>
</evidence>
<dbReference type="CDD" id="cd00075">
    <property type="entry name" value="HATPase"/>
    <property type="match status" value="1"/>
</dbReference>
<evidence type="ECO:0000256" key="2">
    <source>
        <dbReference type="ARBA" id="ARBA00004370"/>
    </source>
</evidence>
<comment type="catalytic activity">
    <reaction evidence="1">
        <text>ATP + protein L-histidine = ADP + protein N-phospho-L-histidine.</text>
        <dbReference type="EC" id="2.7.13.3"/>
    </reaction>
</comment>
<dbReference type="EMBL" id="LBBT01000063">
    <property type="protein sequence ID" value="KKY02441.1"/>
    <property type="molecule type" value="Genomic_DNA"/>
</dbReference>
<dbReference type="SMART" id="SM00387">
    <property type="entry name" value="HATPase_c"/>
    <property type="match status" value="1"/>
</dbReference>
<dbReference type="Gene3D" id="1.10.287.130">
    <property type="match status" value="1"/>
</dbReference>
<accession>A0A0M3DJY1</accession>
<protein>
    <recommendedName>
        <fullName evidence="3">histidine kinase</fullName>
        <ecNumber evidence="3">2.7.13.3</ecNumber>
    </recommendedName>
</protein>
<dbReference type="PRINTS" id="PR00344">
    <property type="entry name" value="BCTRLSENSOR"/>
</dbReference>
<dbReference type="InterPro" id="IPR011123">
    <property type="entry name" value="Y_Y_Y"/>
</dbReference>
<dbReference type="InterPro" id="IPR003594">
    <property type="entry name" value="HATPase_dom"/>
</dbReference>
<dbReference type="Gene3D" id="2.60.40.10">
    <property type="entry name" value="Immunoglobulins"/>
    <property type="match status" value="1"/>
</dbReference>
<evidence type="ECO:0000313" key="10">
    <source>
        <dbReference type="Proteomes" id="UP000034407"/>
    </source>
</evidence>
<reference evidence="9 10" key="1">
    <citation type="submission" date="2015-04" db="EMBL/GenBank/DDBJ databases">
        <title>Microcin producing Clostridium sp. JC272T.</title>
        <authorList>
            <person name="Jyothsna T."/>
            <person name="Sasikala C."/>
            <person name="Ramana C."/>
        </authorList>
    </citation>
    <scope>NUCLEOTIDE SEQUENCE [LARGE SCALE GENOMIC DNA]</scope>
    <source>
        <strain evidence="9 10">JC272</strain>
    </source>
</reference>
<keyword evidence="4" id="KW-0597">Phosphoprotein</keyword>
<dbReference type="AlphaFoldDB" id="A0A0M3DJY1"/>
<keyword evidence="10" id="KW-1185">Reference proteome</keyword>
<dbReference type="InterPro" id="IPR004358">
    <property type="entry name" value="Sig_transdc_His_kin-like_C"/>
</dbReference>
<dbReference type="EC" id="2.7.13.3" evidence="3"/>
<comment type="caution">
    <text evidence="9">The sequence shown here is derived from an EMBL/GenBank/DDBJ whole genome shotgun (WGS) entry which is preliminary data.</text>
</comment>
<dbReference type="InterPro" id="IPR003661">
    <property type="entry name" value="HisK_dim/P_dom"/>
</dbReference>
<dbReference type="GO" id="GO:0016020">
    <property type="term" value="C:membrane"/>
    <property type="evidence" value="ECO:0007669"/>
    <property type="project" value="UniProtKB-SubCell"/>
</dbReference>
<dbReference type="SMART" id="SM00388">
    <property type="entry name" value="HisKA"/>
    <property type="match status" value="1"/>
</dbReference>
<dbReference type="InterPro" id="IPR015943">
    <property type="entry name" value="WD40/YVTN_repeat-like_dom_sf"/>
</dbReference>
<keyword evidence="7" id="KW-0902">Two-component regulatory system</keyword>
<organism evidence="9 10">
    <name type="scientific">Paraclostridium benzoelyticum</name>
    <dbReference type="NCBI Taxonomy" id="1629550"/>
    <lineage>
        <taxon>Bacteria</taxon>
        <taxon>Bacillati</taxon>
        <taxon>Bacillota</taxon>
        <taxon>Clostridia</taxon>
        <taxon>Peptostreptococcales</taxon>
        <taxon>Peptostreptococcaceae</taxon>
        <taxon>Paraclostridium</taxon>
    </lineage>
</organism>
<evidence type="ECO:0000313" key="9">
    <source>
        <dbReference type="EMBL" id="KKY02441.1"/>
    </source>
</evidence>
<dbReference type="PATRIC" id="fig|1629550.3.peg.3331"/>